<dbReference type="InterPro" id="IPR018376">
    <property type="entry name" value="Enoyl-CoA_hyd/isom_CS"/>
</dbReference>
<dbReference type="InterPro" id="IPR014748">
    <property type="entry name" value="Enoyl-CoA_hydra_C"/>
</dbReference>
<evidence type="ECO:0000313" key="4">
    <source>
        <dbReference type="EMBL" id="SET53076.1"/>
    </source>
</evidence>
<evidence type="ECO:0000256" key="2">
    <source>
        <dbReference type="RuleBase" id="RU003707"/>
    </source>
</evidence>
<dbReference type="Gene3D" id="1.10.12.10">
    <property type="entry name" value="Lyase 2-enoyl-coa Hydratase, Chain A, domain 2"/>
    <property type="match status" value="1"/>
</dbReference>
<dbReference type="Gene3D" id="3.90.226.10">
    <property type="entry name" value="2-enoyl-CoA Hydratase, Chain A, domain 1"/>
    <property type="match status" value="1"/>
</dbReference>
<dbReference type="PROSITE" id="PS00166">
    <property type="entry name" value="ENOYL_COA_HYDRATASE"/>
    <property type="match status" value="1"/>
</dbReference>
<sequence length="258" mass="28370">MEFQTIRYEVNDKVATITLNRPSAYNAMTEAMNKEITTALKVAGKDSSVRCVEVTGEGKAFCSGQDLVDVEESTNHADFLRERYHPMIRAMKQTPKPIIAAINGTAAGAGMSLALAADFRMMKSQAKLVSAFMNVGLVPDSGFMYLLPRIIGYSKALEVATLGKPITGEEALEMGLISELVEPSDWEEKRKTFASQLAALPTKSFSLIKRYMLDSMNHDISTFLEQEAHAQRIAGMSDDHQEGLTAFAEKRKARFSGS</sequence>
<proteinExistence type="inferred from homology"/>
<dbReference type="PANTHER" id="PTHR43459">
    <property type="entry name" value="ENOYL-COA HYDRATASE"/>
    <property type="match status" value="1"/>
</dbReference>
<dbReference type="CDD" id="cd06558">
    <property type="entry name" value="crotonase-like"/>
    <property type="match status" value="1"/>
</dbReference>
<dbReference type="GO" id="GO:0016853">
    <property type="term" value="F:isomerase activity"/>
    <property type="evidence" value="ECO:0007669"/>
    <property type="project" value="UniProtKB-KW"/>
</dbReference>
<keyword evidence="3" id="KW-1133">Transmembrane helix</keyword>
<dbReference type="Pfam" id="PF00378">
    <property type="entry name" value="ECH_1"/>
    <property type="match status" value="1"/>
</dbReference>
<reference evidence="4 5" key="1">
    <citation type="submission" date="2016-10" db="EMBL/GenBank/DDBJ databases">
        <authorList>
            <person name="de Groot N.N."/>
        </authorList>
    </citation>
    <scope>NUCLEOTIDE SEQUENCE [LARGE SCALE GENOMIC DNA]</scope>
    <source>
        <strain evidence="4 5">IBRC-M 10780</strain>
    </source>
</reference>
<dbReference type="AlphaFoldDB" id="A0A1I0F5G8"/>
<dbReference type="InterPro" id="IPR001753">
    <property type="entry name" value="Enoyl-CoA_hydra/iso"/>
</dbReference>
<comment type="similarity">
    <text evidence="1 2">Belongs to the enoyl-CoA hydratase/isomerase family.</text>
</comment>
<keyword evidence="3" id="KW-0812">Transmembrane</keyword>
<evidence type="ECO:0000313" key="5">
    <source>
        <dbReference type="Proteomes" id="UP000198618"/>
    </source>
</evidence>
<dbReference type="OrthoDB" id="9787660at2"/>
<accession>A0A1I0F5G8</accession>
<keyword evidence="3" id="KW-0472">Membrane</keyword>
<dbReference type="EMBL" id="FOHE01000014">
    <property type="protein sequence ID" value="SET53076.1"/>
    <property type="molecule type" value="Genomic_DNA"/>
</dbReference>
<feature type="transmembrane region" description="Helical" evidence="3">
    <location>
        <begin position="97"/>
        <end position="116"/>
    </location>
</feature>
<dbReference type="SUPFAM" id="SSF52096">
    <property type="entry name" value="ClpP/crotonase"/>
    <property type="match status" value="1"/>
</dbReference>
<organism evidence="4 5">
    <name type="scientific">Oceanobacillus limi</name>
    <dbReference type="NCBI Taxonomy" id="930131"/>
    <lineage>
        <taxon>Bacteria</taxon>
        <taxon>Bacillati</taxon>
        <taxon>Bacillota</taxon>
        <taxon>Bacilli</taxon>
        <taxon>Bacillales</taxon>
        <taxon>Bacillaceae</taxon>
        <taxon>Oceanobacillus</taxon>
    </lineage>
</organism>
<gene>
    <name evidence="4" type="ORF">SAMN05216389_1143</name>
</gene>
<name>A0A1I0F5G8_9BACI</name>
<keyword evidence="5" id="KW-1185">Reference proteome</keyword>
<dbReference type="STRING" id="930131.SAMN05216389_1143"/>
<dbReference type="RefSeq" id="WP_090870961.1">
    <property type="nucleotide sequence ID" value="NZ_FOHE01000014.1"/>
</dbReference>
<evidence type="ECO:0000256" key="3">
    <source>
        <dbReference type="SAM" id="Phobius"/>
    </source>
</evidence>
<dbReference type="Proteomes" id="UP000198618">
    <property type="component" value="Unassembled WGS sequence"/>
</dbReference>
<protein>
    <submittedName>
        <fullName evidence="4">2-(1,2-epoxy-1,2-dihydrophenyl)acetyl-CoA isomerase</fullName>
    </submittedName>
</protein>
<dbReference type="InterPro" id="IPR029045">
    <property type="entry name" value="ClpP/crotonase-like_dom_sf"/>
</dbReference>
<dbReference type="PANTHER" id="PTHR43459:SF1">
    <property type="entry name" value="EG:BACN32G11.4 PROTEIN"/>
    <property type="match status" value="1"/>
</dbReference>
<evidence type="ECO:0000256" key="1">
    <source>
        <dbReference type="ARBA" id="ARBA00005254"/>
    </source>
</evidence>
<keyword evidence="4" id="KW-0413">Isomerase</keyword>